<dbReference type="InterPro" id="IPR058469">
    <property type="entry name" value="DUF8156"/>
</dbReference>
<gene>
    <name evidence="2" type="ORF">ENX03_10475</name>
</gene>
<accession>A0A7C3LTN1</accession>
<organism evidence="2">
    <name type="scientific">Leptospirillum ferriphilum</name>
    <dbReference type="NCBI Taxonomy" id="178606"/>
    <lineage>
        <taxon>Bacteria</taxon>
        <taxon>Pseudomonadati</taxon>
        <taxon>Nitrospirota</taxon>
        <taxon>Nitrospiria</taxon>
        <taxon>Nitrospirales</taxon>
        <taxon>Nitrospiraceae</taxon>
        <taxon>Leptospirillum</taxon>
    </lineage>
</organism>
<sequence>MGRTLDTFTMKIDQTRILWNLFRRALRREDQTVFDSLFDSVRPHAQAGAYFSPADPFPVMLLCMLLEERKSRIALEARIRELEQRLS</sequence>
<evidence type="ECO:0000313" key="2">
    <source>
        <dbReference type="EMBL" id="HFT94325.1"/>
    </source>
</evidence>
<dbReference type="AlphaFoldDB" id="A0A7C3LTN1"/>
<name>A0A7C3LTN1_9BACT</name>
<reference evidence="2" key="1">
    <citation type="journal article" date="2020" name="mSystems">
        <title>Genome- and Community-Level Interaction Insights into Carbon Utilization and Element Cycling Functions of Hydrothermarchaeota in Hydrothermal Sediment.</title>
        <authorList>
            <person name="Zhou Z."/>
            <person name="Liu Y."/>
            <person name="Xu W."/>
            <person name="Pan J."/>
            <person name="Luo Z.H."/>
            <person name="Li M."/>
        </authorList>
    </citation>
    <scope>NUCLEOTIDE SEQUENCE [LARGE SCALE GENOMIC DNA]</scope>
    <source>
        <strain evidence="2">SpSt-902</strain>
    </source>
</reference>
<dbReference type="Pfam" id="PF26485">
    <property type="entry name" value="DUF8156"/>
    <property type="match status" value="1"/>
</dbReference>
<evidence type="ECO:0000259" key="1">
    <source>
        <dbReference type="Pfam" id="PF26485"/>
    </source>
</evidence>
<comment type="caution">
    <text evidence="2">The sequence shown here is derived from an EMBL/GenBank/DDBJ whole genome shotgun (WGS) entry which is preliminary data.</text>
</comment>
<dbReference type="EMBL" id="DTMM01000226">
    <property type="protein sequence ID" value="HFT94325.1"/>
    <property type="molecule type" value="Genomic_DNA"/>
</dbReference>
<feature type="domain" description="DUF8156" evidence="1">
    <location>
        <begin position="1"/>
        <end position="86"/>
    </location>
</feature>
<proteinExistence type="predicted"/>
<protein>
    <recommendedName>
        <fullName evidence="1">DUF8156 domain-containing protein</fullName>
    </recommendedName>
</protein>